<accession>J0D317</accession>
<evidence type="ECO:0000256" key="2">
    <source>
        <dbReference type="SAM" id="MobiDB-lite"/>
    </source>
</evidence>
<dbReference type="AlphaFoldDB" id="J0D317"/>
<keyword evidence="1" id="KW-0175">Coiled coil</keyword>
<name>J0D317_AURST</name>
<sequence length="737" mass="82884">MQVHCKVSAEVPEVIRAMIRDLYCLENVPMQHVFPVAKRAWEAAGLTVVGSFSAALVALCVREGGFLARLQVVEELQSAQAMVLSSDGTNDRALHYQAYHTTMKKVDGDIRTLFLGFRRQAHHTSEQQLLDWERQLTELRDLWNASPLGQVMPVTLDFLLALCVGTNMDHAAEMKKLNRLLQELKRRVDRLTRGYEVIDALNDLQYQSLAADVLQQLIREAGGDAVWDSLPAEKQQELYDAGLDRIAQQLGEQKFSELPAAVQARVDLWFWFGCTMHKELNAIKAGSNRMATRWSEIGATPPMKFLNKDNKAAASSGSAAAKARAEAVSQAGGAKLAFSLGQLFRNKDPGKGYQRTFNNFMYEELGFGEKHGFTNLEQNCYAALQDAPTRTETAVLAVCHVVLSMPYVAATRAPGVNATSLGPLHVRVVSFCRQLAADPSLLLDRSPTVSHVDCTLNGEPYEEIDVIYAVLDLYHEGKLPHFQDILSAFFEGCASKFEDFTEEFAEDSPLSRAAPEDLDRVFFPATNDRNECALAQLRDGHRDAANITDSILNAKLSYKLNDTSARMQDVTPETLSFVRRKAREEEAASRRRRDDTTEAAHFKQTAHDHYEDAMRKAEEARKERNERTDRLDKLELDGLVIRDIGEVQQRLDGKKFTVNHIEEQLEWHRWRGLPHDHPDKPDMIKARYPKKEDKIRALTRAITALRAIELAEAATMPVSIDDVFLDVPYVDTVQESS</sequence>
<dbReference type="OrthoDB" id="3236156at2759"/>
<dbReference type="InParanoid" id="J0D317"/>
<dbReference type="EMBL" id="JH688469">
    <property type="protein sequence ID" value="EJD33052.1"/>
    <property type="molecule type" value="Genomic_DNA"/>
</dbReference>
<protein>
    <submittedName>
        <fullName evidence="3">Uncharacterized protein</fullName>
    </submittedName>
</protein>
<evidence type="ECO:0000313" key="4">
    <source>
        <dbReference type="Proteomes" id="UP000006514"/>
    </source>
</evidence>
<feature type="coiled-coil region" evidence="1">
    <location>
        <begin position="167"/>
        <end position="194"/>
    </location>
</feature>
<feature type="region of interest" description="Disordered" evidence="2">
    <location>
        <begin position="580"/>
        <end position="611"/>
    </location>
</feature>
<dbReference type="Proteomes" id="UP000006514">
    <property type="component" value="Unassembled WGS sequence"/>
</dbReference>
<evidence type="ECO:0000313" key="3">
    <source>
        <dbReference type="EMBL" id="EJD33052.1"/>
    </source>
</evidence>
<organism evidence="3 4">
    <name type="scientific">Auricularia subglabra (strain TFB-10046 / SS5)</name>
    <name type="common">White-rot fungus</name>
    <name type="synonym">Auricularia delicata (strain TFB10046)</name>
    <dbReference type="NCBI Taxonomy" id="717982"/>
    <lineage>
        <taxon>Eukaryota</taxon>
        <taxon>Fungi</taxon>
        <taxon>Dikarya</taxon>
        <taxon>Basidiomycota</taxon>
        <taxon>Agaricomycotina</taxon>
        <taxon>Agaricomycetes</taxon>
        <taxon>Auriculariales</taxon>
        <taxon>Auriculariaceae</taxon>
        <taxon>Auricularia</taxon>
    </lineage>
</organism>
<gene>
    <name evidence="3" type="ORF">AURDEDRAFT_77246</name>
</gene>
<proteinExistence type="predicted"/>
<dbReference type="OMA" id="SISHPYM"/>
<feature type="compositionally biased region" description="Basic and acidic residues" evidence="2">
    <location>
        <begin position="582"/>
        <end position="611"/>
    </location>
</feature>
<evidence type="ECO:0000256" key="1">
    <source>
        <dbReference type="SAM" id="Coils"/>
    </source>
</evidence>
<reference evidence="4" key="1">
    <citation type="journal article" date="2012" name="Science">
        <title>The Paleozoic origin of enzymatic lignin decomposition reconstructed from 31 fungal genomes.</title>
        <authorList>
            <person name="Floudas D."/>
            <person name="Binder M."/>
            <person name="Riley R."/>
            <person name="Barry K."/>
            <person name="Blanchette R.A."/>
            <person name="Henrissat B."/>
            <person name="Martinez A.T."/>
            <person name="Otillar R."/>
            <person name="Spatafora J.W."/>
            <person name="Yadav J.S."/>
            <person name="Aerts A."/>
            <person name="Benoit I."/>
            <person name="Boyd A."/>
            <person name="Carlson A."/>
            <person name="Copeland A."/>
            <person name="Coutinho P.M."/>
            <person name="de Vries R.P."/>
            <person name="Ferreira P."/>
            <person name="Findley K."/>
            <person name="Foster B."/>
            <person name="Gaskell J."/>
            <person name="Glotzer D."/>
            <person name="Gorecki P."/>
            <person name="Heitman J."/>
            <person name="Hesse C."/>
            <person name="Hori C."/>
            <person name="Igarashi K."/>
            <person name="Jurgens J.A."/>
            <person name="Kallen N."/>
            <person name="Kersten P."/>
            <person name="Kohler A."/>
            <person name="Kuees U."/>
            <person name="Kumar T.K.A."/>
            <person name="Kuo A."/>
            <person name="LaButti K."/>
            <person name="Larrondo L.F."/>
            <person name="Lindquist E."/>
            <person name="Ling A."/>
            <person name="Lombard V."/>
            <person name="Lucas S."/>
            <person name="Lundell T."/>
            <person name="Martin R."/>
            <person name="McLaughlin D.J."/>
            <person name="Morgenstern I."/>
            <person name="Morin E."/>
            <person name="Murat C."/>
            <person name="Nagy L.G."/>
            <person name="Nolan M."/>
            <person name="Ohm R.A."/>
            <person name="Patyshakuliyeva A."/>
            <person name="Rokas A."/>
            <person name="Ruiz-Duenas F.J."/>
            <person name="Sabat G."/>
            <person name="Salamov A."/>
            <person name="Samejima M."/>
            <person name="Schmutz J."/>
            <person name="Slot J.C."/>
            <person name="St John F."/>
            <person name="Stenlid J."/>
            <person name="Sun H."/>
            <person name="Sun S."/>
            <person name="Syed K."/>
            <person name="Tsang A."/>
            <person name="Wiebenga A."/>
            <person name="Young D."/>
            <person name="Pisabarro A."/>
            <person name="Eastwood D.C."/>
            <person name="Martin F."/>
            <person name="Cullen D."/>
            <person name="Grigoriev I.V."/>
            <person name="Hibbett D.S."/>
        </authorList>
    </citation>
    <scope>NUCLEOTIDE SEQUENCE [LARGE SCALE GENOMIC DNA]</scope>
    <source>
        <strain evidence="4">TFB10046</strain>
    </source>
</reference>
<dbReference type="KEGG" id="adl:AURDEDRAFT_77246"/>
<dbReference type="eggNOG" id="ENOG502SI1J">
    <property type="taxonomic scope" value="Eukaryota"/>
</dbReference>
<keyword evidence="4" id="KW-1185">Reference proteome</keyword>